<dbReference type="EMBL" id="CAJVQC010070878">
    <property type="protein sequence ID" value="CAG8810086.1"/>
    <property type="molecule type" value="Genomic_DNA"/>
</dbReference>
<organism evidence="1 2">
    <name type="scientific">Racocetra persica</name>
    <dbReference type="NCBI Taxonomy" id="160502"/>
    <lineage>
        <taxon>Eukaryota</taxon>
        <taxon>Fungi</taxon>
        <taxon>Fungi incertae sedis</taxon>
        <taxon>Mucoromycota</taxon>
        <taxon>Glomeromycotina</taxon>
        <taxon>Glomeromycetes</taxon>
        <taxon>Diversisporales</taxon>
        <taxon>Gigasporaceae</taxon>
        <taxon>Racocetra</taxon>
    </lineage>
</organism>
<reference evidence="1" key="1">
    <citation type="submission" date="2021-06" db="EMBL/GenBank/DDBJ databases">
        <authorList>
            <person name="Kallberg Y."/>
            <person name="Tangrot J."/>
            <person name="Rosling A."/>
        </authorList>
    </citation>
    <scope>NUCLEOTIDE SEQUENCE</scope>
    <source>
        <strain evidence="1">MA461A</strain>
    </source>
</reference>
<feature type="non-terminal residue" evidence="1">
    <location>
        <position position="55"/>
    </location>
</feature>
<accession>A0ACA9RUZ5</accession>
<protein>
    <submittedName>
        <fullName evidence="1">36407_t:CDS:1</fullName>
    </submittedName>
</protein>
<gene>
    <name evidence="1" type="ORF">RPERSI_LOCUS23005</name>
</gene>
<keyword evidence="2" id="KW-1185">Reference proteome</keyword>
<dbReference type="Proteomes" id="UP000789920">
    <property type="component" value="Unassembled WGS sequence"/>
</dbReference>
<feature type="non-terminal residue" evidence="1">
    <location>
        <position position="1"/>
    </location>
</feature>
<name>A0ACA9RUZ5_9GLOM</name>
<evidence type="ECO:0000313" key="1">
    <source>
        <dbReference type="EMBL" id="CAG8810086.1"/>
    </source>
</evidence>
<sequence length="55" mass="6251">NNSKALKKLLPSLDNWIVLEELILLLQPFADAINLTSSNIYSTLLLCYPTLFCLR</sequence>
<comment type="caution">
    <text evidence="1">The sequence shown here is derived from an EMBL/GenBank/DDBJ whole genome shotgun (WGS) entry which is preliminary data.</text>
</comment>
<proteinExistence type="predicted"/>
<evidence type="ECO:0000313" key="2">
    <source>
        <dbReference type="Proteomes" id="UP000789920"/>
    </source>
</evidence>